<protein>
    <submittedName>
        <fullName evidence="2">Uncharacterized protein</fullName>
    </submittedName>
</protein>
<name>C4A081_BRAFL</name>
<gene>
    <name evidence="2" type="ORF">BRAFLDRAFT_111119</name>
</gene>
<evidence type="ECO:0000256" key="1">
    <source>
        <dbReference type="SAM" id="MobiDB-lite"/>
    </source>
</evidence>
<feature type="compositionally biased region" description="Polar residues" evidence="1">
    <location>
        <begin position="177"/>
        <end position="187"/>
    </location>
</feature>
<feature type="region of interest" description="Disordered" evidence="1">
    <location>
        <begin position="61"/>
        <end position="111"/>
    </location>
</feature>
<feature type="region of interest" description="Disordered" evidence="1">
    <location>
        <begin position="169"/>
        <end position="197"/>
    </location>
</feature>
<dbReference type="AlphaFoldDB" id="C4A081"/>
<accession>C4A081</accession>
<organism>
    <name type="scientific">Branchiostoma floridae</name>
    <name type="common">Florida lancelet</name>
    <name type="synonym">Amphioxus</name>
    <dbReference type="NCBI Taxonomy" id="7739"/>
    <lineage>
        <taxon>Eukaryota</taxon>
        <taxon>Metazoa</taxon>
        <taxon>Chordata</taxon>
        <taxon>Cephalochordata</taxon>
        <taxon>Leptocardii</taxon>
        <taxon>Amphioxiformes</taxon>
        <taxon>Branchiostomatidae</taxon>
        <taxon>Branchiostoma</taxon>
    </lineage>
</organism>
<dbReference type="InParanoid" id="C4A081"/>
<reference evidence="2" key="1">
    <citation type="journal article" date="2008" name="Nature">
        <title>The amphioxus genome and the evolution of the chordate karyotype.</title>
        <authorList>
            <consortium name="US DOE Joint Genome Institute (JGI-PGF)"/>
            <person name="Putnam N.H."/>
            <person name="Butts T."/>
            <person name="Ferrier D.E.K."/>
            <person name="Furlong R.F."/>
            <person name="Hellsten U."/>
            <person name="Kawashima T."/>
            <person name="Robinson-Rechavi M."/>
            <person name="Shoguchi E."/>
            <person name="Terry A."/>
            <person name="Yu J.-K."/>
            <person name="Benito-Gutierrez E.L."/>
            <person name="Dubchak I."/>
            <person name="Garcia-Fernandez J."/>
            <person name="Gibson-Brown J.J."/>
            <person name="Grigoriev I.V."/>
            <person name="Horton A.C."/>
            <person name="de Jong P.J."/>
            <person name="Jurka J."/>
            <person name="Kapitonov V.V."/>
            <person name="Kohara Y."/>
            <person name="Kuroki Y."/>
            <person name="Lindquist E."/>
            <person name="Lucas S."/>
            <person name="Osoegawa K."/>
            <person name="Pennacchio L.A."/>
            <person name="Salamov A.A."/>
            <person name="Satou Y."/>
            <person name="Sauka-Spengler T."/>
            <person name="Schmutz J."/>
            <person name="Shin-I T."/>
            <person name="Toyoda A."/>
            <person name="Bronner-Fraser M."/>
            <person name="Fujiyama A."/>
            <person name="Holland L.Z."/>
            <person name="Holland P.W.H."/>
            <person name="Satoh N."/>
            <person name="Rokhsar D.S."/>
        </authorList>
    </citation>
    <scope>NUCLEOTIDE SEQUENCE [LARGE SCALE GENOMIC DNA]</scope>
    <source>
        <strain evidence="2">S238N-H82</strain>
        <tissue evidence="2">Testes</tissue>
    </source>
</reference>
<dbReference type="EMBL" id="GG666790">
    <property type="protein sequence ID" value="EEN41797.1"/>
    <property type="molecule type" value="Genomic_DNA"/>
</dbReference>
<feature type="region of interest" description="Disordered" evidence="1">
    <location>
        <begin position="125"/>
        <end position="146"/>
    </location>
</feature>
<sequence>MKSDSTYQQGVIDEAGYESVKDDPQSHKYENSQVTAASKDAETVVQVITDPDDYLAFVVTDKDEPQPNKYQNSQITAATHNALSVPSGISYENEDESQTGKDDHLPHKYENSQVIADAKDALAVPPAISYENDDESVTSKDDPQSHKYKNRQMISAAKDAVAVPHVISYENDDETGDSQTQADNQNDPAAVHGADTTNHYQQLSKETLEQEHTYTSLSAQDT</sequence>
<feature type="region of interest" description="Disordered" evidence="1">
    <location>
        <begin position="1"/>
        <end position="40"/>
    </location>
</feature>
<feature type="compositionally biased region" description="Polar residues" evidence="1">
    <location>
        <begin position="68"/>
        <end position="84"/>
    </location>
</feature>
<evidence type="ECO:0000313" key="2">
    <source>
        <dbReference type="EMBL" id="EEN41797.1"/>
    </source>
</evidence>
<feature type="compositionally biased region" description="Basic and acidic residues" evidence="1">
    <location>
        <begin position="19"/>
        <end position="30"/>
    </location>
</feature>
<feature type="compositionally biased region" description="Basic and acidic residues" evidence="1">
    <location>
        <begin position="98"/>
        <end position="110"/>
    </location>
</feature>
<proteinExistence type="predicted"/>